<protein>
    <recommendedName>
        <fullName evidence="3">CDP-glycerol glycerophosphotransferase family protein</fullName>
    </recommendedName>
</protein>
<reference evidence="1 2" key="1">
    <citation type="submission" date="2018-10" db="EMBL/GenBank/DDBJ databases">
        <title>Phylogenomics of Brevibacillus.</title>
        <authorList>
            <person name="Dunlap C."/>
        </authorList>
    </citation>
    <scope>NUCLEOTIDE SEQUENCE [LARGE SCALE GENOMIC DNA]</scope>
    <source>
        <strain evidence="1 2">JCM 15774</strain>
    </source>
</reference>
<evidence type="ECO:0008006" key="3">
    <source>
        <dbReference type="Google" id="ProtNLM"/>
    </source>
</evidence>
<dbReference type="InterPro" id="IPR007554">
    <property type="entry name" value="Glycerophosphate_synth"/>
</dbReference>
<organism evidence="1 2">
    <name type="scientific">Brevibacillus nitrificans</name>
    <dbReference type="NCBI Taxonomy" id="651560"/>
    <lineage>
        <taxon>Bacteria</taxon>
        <taxon>Bacillati</taxon>
        <taxon>Bacillota</taxon>
        <taxon>Bacilli</taxon>
        <taxon>Bacillales</taxon>
        <taxon>Paenibacillaceae</taxon>
        <taxon>Brevibacillus</taxon>
    </lineage>
</organism>
<dbReference type="InterPro" id="IPR043148">
    <property type="entry name" value="TagF_C"/>
</dbReference>
<dbReference type="EMBL" id="RHHU01000002">
    <property type="protein sequence ID" value="RNB90108.1"/>
    <property type="molecule type" value="Genomic_DNA"/>
</dbReference>
<sequence length="536" mass="62224">MPVNLLLNFVDNIYRKNEFQTESGMHDDYFESQVWRGQYDMRLNRKNQILELFATIEEGIEYAGYNGGDKAVRMLQECVDGFLFLTDFLGEEHELRDHIQKIMDAVHLLLRGDMEDSLFQYYIEPIKKLMQDFRVKLLHEVKTEVEVAFMPYKISMWDSLESIYREAEKDPDCTCYVVPIPYFEKDSTGQVIKQHYEGNDFPSDINLTPYDAYDFENRRPDIIYIHNPFDQHNTLTMVHPRFFSSNLEQYTDMLVYVPYYVAGSTETTNMSYLPAYRNISKIIVQSSTLRDGYLAGGVEARKVVDLGSPKLDAMLKAIEDHGEAPVEWRETIQNKKVFLFNTGIADLLSIDTWFEQTETILNYFMGHDEHALIWRPHPLTENTIKAMRPHLLGAFEMMGERLKQSTNVIVDQSSDIYPAVAVSDAMISDYSSVMMQYIMTEKPVLGLLSENMTTPGRCYYADYLGCYFIQDTSFSQFIEMVEKNEDPKKEERVQRFLNSVTNSDGSCGQKIHPFIKNEVINESLSLFMINNSLLPV</sequence>
<dbReference type="Gene3D" id="3.40.50.12580">
    <property type="match status" value="1"/>
</dbReference>
<dbReference type="GO" id="GO:0047355">
    <property type="term" value="F:CDP-glycerol glycerophosphotransferase activity"/>
    <property type="evidence" value="ECO:0007669"/>
    <property type="project" value="InterPro"/>
</dbReference>
<dbReference type="GO" id="GO:0016020">
    <property type="term" value="C:membrane"/>
    <property type="evidence" value="ECO:0007669"/>
    <property type="project" value="InterPro"/>
</dbReference>
<dbReference type="SUPFAM" id="SSF53756">
    <property type="entry name" value="UDP-Glycosyltransferase/glycogen phosphorylase"/>
    <property type="match status" value="1"/>
</dbReference>
<keyword evidence="2" id="KW-1185">Reference proteome</keyword>
<name>A0A3M8DPQ8_9BACL</name>
<proteinExistence type="predicted"/>
<dbReference type="Pfam" id="PF04464">
    <property type="entry name" value="Glyphos_transf"/>
    <property type="match status" value="1"/>
</dbReference>
<dbReference type="Proteomes" id="UP000269573">
    <property type="component" value="Unassembled WGS sequence"/>
</dbReference>
<evidence type="ECO:0000313" key="1">
    <source>
        <dbReference type="EMBL" id="RNB90108.1"/>
    </source>
</evidence>
<dbReference type="AlphaFoldDB" id="A0A3M8DPQ8"/>
<comment type="caution">
    <text evidence="1">The sequence shown here is derived from an EMBL/GenBank/DDBJ whole genome shotgun (WGS) entry which is preliminary data.</text>
</comment>
<accession>A0A3M8DPQ8</accession>
<gene>
    <name evidence="1" type="ORF">EDM59_01275</name>
</gene>
<evidence type="ECO:0000313" key="2">
    <source>
        <dbReference type="Proteomes" id="UP000269573"/>
    </source>
</evidence>